<dbReference type="EMBL" id="JAEAOA010001578">
    <property type="protein sequence ID" value="KAK3577490.1"/>
    <property type="molecule type" value="Genomic_DNA"/>
</dbReference>
<protein>
    <recommendedName>
        <fullName evidence="3">YEATS domain-containing protein</fullName>
    </recommendedName>
</protein>
<reference evidence="4" key="3">
    <citation type="submission" date="2023-05" db="EMBL/GenBank/DDBJ databases">
        <authorList>
            <person name="Smith C.H."/>
        </authorList>
    </citation>
    <scope>NUCLEOTIDE SEQUENCE</scope>
    <source>
        <strain evidence="4">CHS0354</strain>
        <tissue evidence="4">Mantle</tissue>
    </source>
</reference>
<feature type="compositionally biased region" description="Basic and acidic residues" evidence="2">
    <location>
        <begin position="67"/>
        <end position="80"/>
    </location>
</feature>
<dbReference type="Proteomes" id="UP001195483">
    <property type="component" value="Unassembled WGS sequence"/>
</dbReference>
<accession>A0AAE0RQ73</accession>
<feature type="compositionally biased region" description="Basic residues" evidence="2">
    <location>
        <begin position="81"/>
        <end position="100"/>
    </location>
</feature>
<feature type="domain" description="YEATS" evidence="3">
    <location>
        <begin position="15"/>
        <end position="49"/>
    </location>
</feature>
<sequence>MGGKDQEDKKRAKTIVYVRGTEGSNISRFLEKVVFHLHNTFANPRRDACTGPLDKPSLQRQRKTKKAQKDGNKIVKDGKKTRSRLTKKKLRSRLIKKMSRMKNQSESIGSDSVMDLDISPTSSTSKTSNQIYSRSALQKLMDELKDDSSDDEDDFVDIYDALMHLF</sequence>
<proteinExistence type="predicted"/>
<dbReference type="InterPro" id="IPR038704">
    <property type="entry name" value="YEAST_sf"/>
</dbReference>
<keyword evidence="1" id="KW-0539">Nucleus</keyword>
<comment type="caution">
    <text evidence="4">The sequence shown here is derived from an EMBL/GenBank/DDBJ whole genome shotgun (WGS) entry which is preliminary data.</text>
</comment>
<dbReference type="Gene3D" id="2.60.40.1970">
    <property type="entry name" value="YEATS domain"/>
    <property type="match status" value="1"/>
</dbReference>
<dbReference type="AlphaFoldDB" id="A0AAE0RQ73"/>
<dbReference type="InterPro" id="IPR055129">
    <property type="entry name" value="YEATS_dom"/>
</dbReference>
<organism evidence="4 5">
    <name type="scientific">Potamilus streckersoni</name>
    <dbReference type="NCBI Taxonomy" id="2493646"/>
    <lineage>
        <taxon>Eukaryota</taxon>
        <taxon>Metazoa</taxon>
        <taxon>Spiralia</taxon>
        <taxon>Lophotrochozoa</taxon>
        <taxon>Mollusca</taxon>
        <taxon>Bivalvia</taxon>
        <taxon>Autobranchia</taxon>
        <taxon>Heteroconchia</taxon>
        <taxon>Palaeoheterodonta</taxon>
        <taxon>Unionida</taxon>
        <taxon>Unionoidea</taxon>
        <taxon>Unionidae</taxon>
        <taxon>Ambleminae</taxon>
        <taxon>Lampsilini</taxon>
        <taxon>Potamilus</taxon>
    </lineage>
</organism>
<feature type="compositionally biased region" description="Polar residues" evidence="2">
    <location>
        <begin position="101"/>
        <end position="110"/>
    </location>
</feature>
<keyword evidence="5" id="KW-1185">Reference proteome</keyword>
<gene>
    <name evidence="4" type="ORF">CHS0354_026442</name>
</gene>
<dbReference type="Pfam" id="PF03366">
    <property type="entry name" value="YEATS"/>
    <property type="match status" value="1"/>
</dbReference>
<evidence type="ECO:0000259" key="3">
    <source>
        <dbReference type="Pfam" id="PF03366"/>
    </source>
</evidence>
<reference evidence="4" key="1">
    <citation type="journal article" date="2021" name="Genome Biol. Evol.">
        <title>A High-Quality Reference Genome for a Parasitic Bivalve with Doubly Uniparental Inheritance (Bivalvia: Unionida).</title>
        <authorList>
            <person name="Smith C.H."/>
        </authorList>
    </citation>
    <scope>NUCLEOTIDE SEQUENCE</scope>
    <source>
        <strain evidence="4">CHS0354</strain>
    </source>
</reference>
<feature type="compositionally biased region" description="Polar residues" evidence="2">
    <location>
        <begin position="119"/>
        <end position="130"/>
    </location>
</feature>
<evidence type="ECO:0000313" key="4">
    <source>
        <dbReference type="EMBL" id="KAK3577490.1"/>
    </source>
</evidence>
<evidence type="ECO:0000256" key="2">
    <source>
        <dbReference type="SAM" id="MobiDB-lite"/>
    </source>
</evidence>
<reference evidence="4" key="2">
    <citation type="journal article" date="2021" name="Genome Biol. Evol.">
        <title>Developing a high-quality reference genome for a parasitic bivalve with doubly uniparental inheritance (Bivalvia: Unionida).</title>
        <authorList>
            <person name="Smith C.H."/>
        </authorList>
    </citation>
    <scope>NUCLEOTIDE SEQUENCE</scope>
    <source>
        <strain evidence="4">CHS0354</strain>
        <tissue evidence="4">Mantle</tissue>
    </source>
</reference>
<evidence type="ECO:0000256" key="1">
    <source>
        <dbReference type="ARBA" id="ARBA00023242"/>
    </source>
</evidence>
<feature type="region of interest" description="Disordered" evidence="2">
    <location>
        <begin position="43"/>
        <end position="130"/>
    </location>
</feature>
<evidence type="ECO:0000313" key="5">
    <source>
        <dbReference type="Proteomes" id="UP001195483"/>
    </source>
</evidence>
<name>A0AAE0RQ73_9BIVA</name>